<organism evidence="2 3">
    <name type="scientific">Leucothrix pacifica</name>
    <dbReference type="NCBI Taxonomy" id="1247513"/>
    <lineage>
        <taxon>Bacteria</taxon>
        <taxon>Pseudomonadati</taxon>
        <taxon>Pseudomonadota</taxon>
        <taxon>Gammaproteobacteria</taxon>
        <taxon>Thiotrichales</taxon>
        <taxon>Thiotrichaceae</taxon>
        <taxon>Leucothrix</taxon>
    </lineage>
</organism>
<name>A0A317C898_9GAMM</name>
<evidence type="ECO:0000313" key="3">
    <source>
        <dbReference type="Proteomes" id="UP000245539"/>
    </source>
</evidence>
<feature type="region of interest" description="Disordered" evidence="1">
    <location>
        <begin position="1"/>
        <end position="46"/>
    </location>
</feature>
<evidence type="ECO:0008006" key="4">
    <source>
        <dbReference type="Google" id="ProtNLM"/>
    </source>
</evidence>
<dbReference type="AlphaFoldDB" id="A0A317C898"/>
<feature type="compositionally biased region" description="Low complexity" evidence="1">
    <location>
        <begin position="19"/>
        <end position="30"/>
    </location>
</feature>
<dbReference type="Proteomes" id="UP000245539">
    <property type="component" value="Unassembled WGS sequence"/>
</dbReference>
<evidence type="ECO:0000313" key="2">
    <source>
        <dbReference type="EMBL" id="PWQ92540.1"/>
    </source>
</evidence>
<evidence type="ECO:0000256" key="1">
    <source>
        <dbReference type="SAM" id="MobiDB-lite"/>
    </source>
</evidence>
<comment type="caution">
    <text evidence="2">The sequence shown here is derived from an EMBL/GenBank/DDBJ whole genome shotgun (WGS) entry which is preliminary data.</text>
</comment>
<proteinExistence type="predicted"/>
<protein>
    <recommendedName>
        <fullName evidence="4">DUF4194 domain-containing protein</fullName>
    </recommendedName>
</protein>
<reference evidence="2 3" key="1">
    <citation type="submission" date="2018-05" db="EMBL/GenBank/DDBJ databases">
        <title>Leucothrix arctica sp. nov., isolated from Arctic seawater.</title>
        <authorList>
            <person name="Choi A."/>
            <person name="Baek K."/>
        </authorList>
    </citation>
    <scope>NUCLEOTIDE SEQUENCE [LARGE SCALE GENOMIC DNA]</scope>
    <source>
        <strain evidence="2 3">JCM 18388</strain>
    </source>
</reference>
<dbReference type="RefSeq" id="WP_109839563.1">
    <property type="nucleotide sequence ID" value="NZ_QGKM01000084.1"/>
</dbReference>
<gene>
    <name evidence="2" type="ORF">DKW60_20670</name>
</gene>
<dbReference type="OrthoDB" id="5567958at2"/>
<accession>A0A317C898</accession>
<dbReference type="Pfam" id="PF21980">
    <property type="entry name" value="MksE"/>
    <property type="match status" value="1"/>
</dbReference>
<sequence length="232" mass="26715">MNNQHDEQMTEAETQTDEQSVQAASAAQSSDGITESAPTIKSEPAKTSVFDIPGKKEVFQALISGMHISLHSGELYHYLNNNLDDYRTELETLGYQLVHEMDYFFIQDQQDERANDYSRRCLVFVTIMIEAISNTGGDILETLLSESGFEVDQLPHLSTERYRNYMQNLDIGETRQLKSLLNNMHRSGFIEYREIDNFLRFLTPVNRYLQLSLDILEQHNKQNNDVEAEVHA</sequence>
<keyword evidence="3" id="KW-1185">Reference proteome</keyword>
<dbReference type="InterPro" id="IPR053841">
    <property type="entry name" value="MksE"/>
</dbReference>
<dbReference type="EMBL" id="QGKM01000084">
    <property type="protein sequence ID" value="PWQ92540.1"/>
    <property type="molecule type" value="Genomic_DNA"/>
</dbReference>